<dbReference type="Proteomes" id="UP000184164">
    <property type="component" value="Unassembled WGS sequence"/>
</dbReference>
<dbReference type="AlphaFoldDB" id="A0A1M4YMT2"/>
<dbReference type="SUPFAM" id="SSF82649">
    <property type="entry name" value="SufE/NifU"/>
    <property type="match status" value="1"/>
</dbReference>
<keyword evidence="4" id="KW-1185">Reference proteome</keyword>
<proteinExistence type="inferred from homology"/>
<dbReference type="EMBL" id="FQUM01000003">
    <property type="protein sequence ID" value="SHF06968.1"/>
    <property type="molecule type" value="Genomic_DNA"/>
</dbReference>
<protein>
    <submittedName>
        <fullName evidence="3">Cysteine desulfuration protein SufE</fullName>
    </submittedName>
</protein>
<feature type="domain" description="Fe-S metabolism associated" evidence="2">
    <location>
        <begin position="11"/>
        <end position="129"/>
    </location>
</feature>
<dbReference type="RefSeq" id="WP_073000537.1">
    <property type="nucleotide sequence ID" value="NZ_FQUM01000003.1"/>
</dbReference>
<sequence length="147" mass="16762">MTIEEVQQEIIEEFSVYQDWMDKYAYLIELGNELKPLDPKDKNDQHLIKGCQSRVWLVAEKENAVIHFRGESDAVIVKGLVALLLRVVSGRTPKEIMDNDLHFIDDLGLKQHLSPTRANGLLAMVKQIRLYAVAYDRLEKQGGTING</sequence>
<dbReference type="Gene3D" id="3.90.1010.10">
    <property type="match status" value="1"/>
</dbReference>
<evidence type="ECO:0000259" key="2">
    <source>
        <dbReference type="Pfam" id="PF02657"/>
    </source>
</evidence>
<accession>A0A1M4YMT2</accession>
<dbReference type="OrthoDB" id="9799320at2"/>
<name>A0A1M4YMT2_9BACT</name>
<comment type="similarity">
    <text evidence="1">Belongs to the SufE family.</text>
</comment>
<dbReference type="PANTHER" id="PTHR43597">
    <property type="entry name" value="SULFUR ACCEPTOR PROTEIN CSDE"/>
    <property type="match status" value="1"/>
</dbReference>
<evidence type="ECO:0000313" key="4">
    <source>
        <dbReference type="Proteomes" id="UP000184164"/>
    </source>
</evidence>
<gene>
    <name evidence="3" type="ORF">SAMN05444274_103403</name>
</gene>
<evidence type="ECO:0000256" key="1">
    <source>
        <dbReference type="ARBA" id="ARBA00010282"/>
    </source>
</evidence>
<dbReference type="STRING" id="1484053.SAMN05444274_103403"/>
<organism evidence="3 4">
    <name type="scientific">Mariniphaga anaerophila</name>
    <dbReference type="NCBI Taxonomy" id="1484053"/>
    <lineage>
        <taxon>Bacteria</taxon>
        <taxon>Pseudomonadati</taxon>
        <taxon>Bacteroidota</taxon>
        <taxon>Bacteroidia</taxon>
        <taxon>Marinilabiliales</taxon>
        <taxon>Prolixibacteraceae</taxon>
        <taxon>Mariniphaga</taxon>
    </lineage>
</organism>
<dbReference type="InterPro" id="IPR003808">
    <property type="entry name" value="Fe-S_metab-assoc_dom"/>
</dbReference>
<dbReference type="Pfam" id="PF02657">
    <property type="entry name" value="SufE"/>
    <property type="match status" value="1"/>
</dbReference>
<reference evidence="3 4" key="1">
    <citation type="submission" date="2016-11" db="EMBL/GenBank/DDBJ databases">
        <authorList>
            <person name="Jaros S."/>
            <person name="Januszkiewicz K."/>
            <person name="Wedrychowicz H."/>
        </authorList>
    </citation>
    <scope>NUCLEOTIDE SEQUENCE [LARGE SCALE GENOMIC DNA]</scope>
    <source>
        <strain evidence="3 4">DSM 26910</strain>
    </source>
</reference>
<dbReference type="PANTHER" id="PTHR43597:SF5">
    <property type="entry name" value="SUFE-LIKE PROTEIN 2, CHLOROPLASTIC"/>
    <property type="match status" value="1"/>
</dbReference>
<evidence type="ECO:0000313" key="3">
    <source>
        <dbReference type="EMBL" id="SHF06968.1"/>
    </source>
</evidence>